<name>A0A939E0Q7_9CORY</name>
<evidence type="ECO:0000313" key="1">
    <source>
        <dbReference type="EMBL" id="MBN9643713.1"/>
    </source>
</evidence>
<dbReference type="AlphaFoldDB" id="A0A939E0Q7"/>
<dbReference type="Proteomes" id="UP000664332">
    <property type="component" value="Unassembled WGS sequence"/>
</dbReference>
<proteinExistence type="predicted"/>
<feature type="non-terminal residue" evidence="1">
    <location>
        <position position="1"/>
    </location>
</feature>
<sequence length="142" mass="15547">EAAEHAQRKNMEIASRLRIGSTTRAAIASGMWSQDSGSCFPALSNRGRPGLKLQAFRRANVLHKLELGPQIRNVLAVLDASQSKDSHAGIVNGWTAIEALVVGPEEADYCGAERFAYILAASYFRTELIWIAKNYGKNMQTP</sequence>
<accession>A0A939E0Q7</accession>
<organism evidence="1 2">
    <name type="scientific">Corynebacterium mendelii</name>
    <dbReference type="NCBI Taxonomy" id="2765362"/>
    <lineage>
        <taxon>Bacteria</taxon>
        <taxon>Bacillati</taxon>
        <taxon>Actinomycetota</taxon>
        <taxon>Actinomycetes</taxon>
        <taxon>Mycobacteriales</taxon>
        <taxon>Corynebacteriaceae</taxon>
        <taxon>Corynebacterium</taxon>
    </lineage>
</organism>
<dbReference type="EMBL" id="JAFLEQ010000008">
    <property type="protein sequence ID" value="MBN9643713.1"/>
    <property type="molecule type" value="Genomic_DNA"/>
</dbReference>
<comment type="caution">
    <text evidence="1">The sequence shown here is derived from an EMBL/GenBank/DDBJ whole genome shotgun (WGS) entry which is preliminary data.</text>
</comment>
<evidence type="ECO:0000313" key="2">
    <source>
        <dbReference type="Proteomes" id="UP000664332"/>
    </source>
</evidence>
<keyword evidence="2" id="KW-1185">Reference proteome</keyword>
<protein>
    <submittedName>
        <fullName evidence="1">Uncharacterized protein</fullName>
    </submittedName>
</protein>
<reference evidence="1" key="1">
    <citation type="submission" date="2021-03" db="EMBL/GenBank/DDBJ databases">
        <authorList>
            <person name="Sun Q."/>
        </authorList>
    </citation>
    <scope>NUCLEOTIDE SEQUENCE</scope>
    <source>
        <strain evidence="1">CCM 8862</strain>
    </source>
</reference>
<gene>
    <name evidence="1" type="ORF">JZY06_03605</name>
</gene>